<dbReference type="InterPro" id="IPR012001">
    <property type="entry name" value="Thiamin_PyroP_enz_TPP-bd_dom"/>
</dbReference>
<dbReference type="AlphaFoldDB" id="A0A7W5XXU8"/>
<dbReference type="GO" id="GO:0030976">
    <property type="term" value="F:thiamine pyrophosphate binding"/>
    <property type="evidence" value="ECO:0007669"/>
    <property type="project" value="InterPro"/>
</dbReference>
<keyword evidence="5" id="KW-0786">Thiamine pyrophosphate</keyword>
<dbReference type="PANTHER" id="PTHR42916">
    <property type="entry name" value="2-SUCCINYL-5-ENOLPYRUVYL-6-HYDROXY-3-CYCLOHEXENE-1-CARBOXYLATE SYNTHASE"/>
    <property type="match status" value="1"/>
</dbReference>
<dbReference type="InterPro" id="IPR029061">
    <property type="entry name" value="THDP-binding"/>
</dbReference>
<dbReference type="InterPro" id="IPR029035">
    <property type="entry name" value="DHS-like_NAD/FAD-binding_dom"/>
</dbReference>
<evidence type="ECO:0000256" key="6">
    <source>
        <dbReference type="ARBA" id="ARBA00023211"/>
    </source>
</evidence>
<keyword evidence="4" id="KW-0460">Magnesium</keyword>
<reference evidence="9 10" key="1">
    <citation type="submission" date="2020-08" db="EMBL/GenBank/DDBJ databases">
        <title>Genomic Encyclopedia of Type Strains, Phase IV (KMG-IV): sequencing the most valuable type-strain genomes for metagenomic binning, comparative biology and taxonomic classification.</title>
        <authorList>
            <person name="Goeker M."/>
        </authorList>
    </citation>
    <scope>NUCLEOTIDE SEQUENCE [LARGE SCALE GENOMIC DNA]</scope>
    <source>
        <strain evidence="9 10">DSM 22548</strain>
    </source>
</reference>
<dbReference type="CDD" id="cd07037">
    <property type="entry name" value="TPP_PYR_MenD"/>
    <property type="match status" value="1"/>
</dbReference>
<dbReference type="RefSeq" id="WP_183696325.1">
    <property type="nucleotide sequence ID" value="NZ_JACICA010000005.1"/>
</dbReference>
<protein>
    <submittedName>
        <fullName evidence="9">2-succinyl-5-enolpyruvyl-6-hydroxy-3-cyclohexene-1-carboxylate synthase</fullName>
        <ecNumber evidence="9">2.2.1.9</ecNumber>
    </submittedName>
</protein>
<keyword evidence="3" id="KW-0479">Metal-binding</keyword>
<keyword evidence="2 9" id="KW-0808">Transferase</keyword>
<evidence type="ECO:0000256" key="7">
    <source>
        <dbReference type="SAM" id="MobiDB-lite"/>
    </source>
</evidence>
<accession>A0A7W5XXU8</accession>
<gene>
    <name evidence="9" type="ORF">FHS60_001257</name>
</gene>
<dbReference type="SUPFAM" id="SSF52518">
    <property type="entry name" value="Thiamin diphosphate-binding fold (THDP-binding)"/>
    <property type="match status" value="2"/>
</dbReference>
<proteinExistence type="predicted"/>
<evidence type="ECO:0000256" key="5">
    <source>
        <dbReference type="ARBA" id="ARBA00023052"/>
    </source>
</evidence>
<dbReference type="EMBL" id="JACICA010000005">
    <property type="protein sequence ID" value="MBB3702788.1"/>
    <property type="molecule type" value="Genomic_DNA"/>
</dbReference>
<dbReference type="Gene3D" id="3.40.50.970">
    <property type="match status" value="2"/>
</dbReference>
<feature type="compositionally biased region" description="Low complexity" evidence="7">
    <location>
        <begin position="12"/>
        <end position="27"/>
    </location>
</feature>
<dbReference type="NCBIfam" id="TIGR00173">
    <property type="entry name" value="menD"/>
    <property type="match status" value="1"/>
</dbReference>
<dbReference type="PANTHER" id="PTHR42916:SF1">
    <property type="entry name" value="PROTEIN PHYLLO, CHLOROPLASTIC"/>
    <property type="match status" value="1"/>
</dbReference>
<dbReference type="Pfam" id="PF02776">
    <property type="entry name" value="TPP_enzyme_N"/>
    <property type="match status" value="1"/>
</dbReference>
<evidence type="ECO:0000259" key="8">
    <source>
        <dbReference type="Pfam" id="PF02776"/>
    </source>
</evidence>
<evidence type="ECO:0000256" key="4">
    <source>
        <dbReference type="ARBA" id="ARBA00022842"/>
    </source>
</evidence>
<dbReference type="InterPro" id="IPR004433">
    <property type="entry name" value="MenaQ_synth_MenD"/>
</dbReference>
<evidence type="ECO:0000256" key="3">
    <source>
        <dbReference type="ARBA" id="ARBA00022723"/>
    </source>
</evidence>
<evidence type="ECO:0000256" key="1">
    <source>
        <dbReference type="ARBA" id="ARBA00022428"/>
    </source>
</evidence>
<dbReference type="GO" id="GO:0046872">
    <property type="term" value="F:metal ion binding"/>
    <property type="evidence" value="ECO:0007669"/>
    <property type="project" value="UniProtKB-KW"/>
</dbReference>
<comment type="caution">
    <text evidence="9">The sequence shown here is derived from an EMBL/GenBank/DDBJ whole genome shotgun (WGS) entry which is preliminary data.</text>
</comment>
<evidence type="ECO:0000256" key="2">
    <source>
        <dbReference type="ARBA" id="ARBA00022679"/>
    </source>
</evidence>
<keyword evidence="6" id="KW-0464">Manganese</keyword>
<name>A0A7W5XXU8_9BACT</name>
<dbReference type="SUPFAM" id="SSF52467">
    <property type="entry name" value="DHS-like NAD/FAD-binding domain"/>
    <property type="match status" value="1"/>
</dbReference>
<evidence type="ECO:0000313" key="9">
    <source>
        <dbReference type="EMBL" id="MBB3702788.1"/>
    </source>
</evidence>
<dbReference type="GO" id="GO:0070204">
    <property type="term" value="F:2-succinyl-5-enolpyruvyl-6-hydroxy-3-cyclohexene-1-carboxylic-acid synthase activity"/>
    <property type="evidence" value="ECO:0007669"/>
    <property type="project" value="UniProtKB-EC"/>
</dbReference>
<dbReference type="EC" id="2.2.1.9" evidence="9"/>
<dbReference type="Gene3D" id="3.40.50.1220">
    <property type="entry name" value="TPP-binding domain"/>
    <property type="match status" value="1"/>
</dbReference>
<dbReference type="GO" id="GO:0009234">
    <property type="term" value="P:menaquinone biosynthetic process"/>
    <property type="evidence" value="ECO:0007669"/>
    <property type="project" value="UniProtKB-KW"/>
</dbReference>
<dbReference type="Proteomes" id="UP000541425">
    <property type="component" value="Unassembled WGS sequence"/>
</dbReference>
<organism evidence="9 10">
    <name type="scientific">Alloprevotella rava</name>
    <dbReference type="NCBI Taxonomy" id="671218"/>
    <lineage>
        <taxon>Bacteria</taxon>
        <taxon>Pseudomonadati</taxon>
        <taxon>Bacteroidota</taxon>
        <taxon>Bacteroidia</taxon>
        <taxon>Bacteroidales</taxon>
        <taxon>Prevotellaceae</taxon>
        <taxon>Alloprevotella</taxon>
    </lineage>
</organism>
<feature type="domain" description="Thiamine pyrophosphate enzyme N-terminal TPP-binding" evidence="8">
    <location>
        <begin position="36"/>
        <end position="141"/>
    </location>
</feature>
<feature type="region of interest" description="Disordered" evidence="7">
    <location>
        <begin position="1"/>
        <end position="33"/>
    </location>
</feature>
<dbReference type="PIRSF" id="PIRSF004983">
    <property type="entry name" value="MenD"/>
    <property type="match status" value="1"/>
</dbReference>
<sequence>MKKKYSSVGKLSAEASATSVSPSSTSPSDEDTGRSAASIFTSLLLSFGVSDAVVCPGSRNGALVHNLCCCQPQLSVWPVTDERSAGFVALGIALRTGRTTVVCVTSGSALLNVLPAVAEAYYQHVPLLVVSADRPEMLLGQLDGQTLPQVGALQPYTPTIQLPELRSEADAWHCNRLMNEALLSTRRHGGRPVHVNIPLTPPLFRFEEERLPEERLVLEDFRLAPAHLEAALQEVAAARCPALLIGQSRENVSEEVLRLAKSGRVVVLPELLSNCPGTERMNALRNGHLDLLSDIDLLISAGDNLINKNVKERLRLQSDLRVIRIEPTDAMPDTFFHLHRICRTTLADFLAQIHAAPMERKEAVVRINALLENTLIASVDSIRASADTKVLRRDTIKKLTDTTALQLVAEAVEQHGIGSLHLANSSVVRNAQPFFDGGRFPILCNRGVNGIEGSMSAAAGYSLRAEGTALLCIGDLSFFYDVNALWNTRLDGRLRVVLLNNGGGGIFRHLPGLSDSPAHEEYIAGRNCATAEGICLSYNCGYLHAATPSEAAAALHRLLTAPADRPQILELFVN</sequence>
<keyword evidence="1" id="KW-0474">Menaquinone biosynthesis</keyword>
<evidence type="ECO:0000313" key="10">
    <source>
        <dbReference type="Proteomes" id="UP000541425"/>
    </source>
</evidence>